<keyword evidence="5" id="KW-0521">NADP</keyword>
<evidence type="ECO:0000256" key="4">
    <source>
        <dbReference type="ARBA" id="ARBA00022827"/>
    </source>
</evidence>
<dbReference type="SUPFAM" id="SSF51905">
    <property type="entry name" value="FAD/NAD(P)-binding domain"/>
    <property type="match status" value="1"/>
</dbReference>
<keyword evidence="7" id="KW-0503">Monooxygenase</keyword>
<keyword evidence="4" id="KW-0274">FAD</keyword>
<protein>
    <recommendedName>
        <fullName evidence="10">FAD/NAD(P)-binding domain-containing protein</fullName>
    </recommendedName>
</protein>
<dbReference type="Gene3D" id="3.50.50.60">
    <property type="entry name" value="FAD/NAD(P)-binding domain"/>
    <property type="match status" value="3"/>
</dbReference>
<reference evidence="8 9" key="1">
    <citation type="journal article" date="2024" name="Front Chem Biol">
        <title>Unveiling the potential of Daldinia eschscholtzii MFLUCC 19-0629 through bioactivity and bioinformatics studies for enhanced sustainable agriculture production.</title>
        <authorList>
            <person name="Brooks S."/>
            <person name="Weaver J.A."/>
            <person name="Klomchit A."/>
            <person name="Alharthi S.A."/>
            <person name="Onlamun T."/>
            <person name="Nurani R."/>
            <person name="Vong T.K."/>
            <person name="Alberti F."/>
            <person name="Greco C."/>
        </authorList>
    </citation>
    <scope>NUCLEOTIDE SEQUENCE [LARGE SCALE GENOMIC DNA]</scope>
    <source>
        <strain evidence="8">MFLUCC 19-0629</strain>
    </source>
</reference>
<evidence type="ECO:0000256" key="7">
    <source>
        <dbReference type="ARBA" id="ARBA00023033"/>
    </source>
</evidence>
<dbReference type="GO" id="GO:0004497">
    <property type="term" value="F:monooxygenase activity"/>
    <property type="evidence" value="ECO:0007669"/>
    <property type="project" value="UniProtKB-KW"/>
</dbReference>
<comment type="caution">
    <text evidence="8">The sequence shown here is derived from an EMBL/GenBank/DDBJ whole genome shotgun (WGS) entry which is preliminary data.</text>
</comment>
<proteinExistence type="inferred from homology"/>
<evidence type="ECO:0008006" key="10">
    <source>
        <dbReference type="Google" id="ProtNLM"/>
    </source>
</evidence>
<evidence type="ECO:0000313" key="9">
    <source>
        <dbReference type="Proteomes" id="UP001369815"/>
    </source>
</evidence>
<evidence type="ECO:0000256" key="5">
    <source>
        <dbReference type="ARBA" id="ARBA00022857"/>
    </source>
</evidence>
<dbReference type="InterPro" id="IPR050775">
    <property type="entry name" value="FAD-binding_Monooxygenases"/>
</dbReference>
<comment type="similarity">
    <text evidence="2">Belongs to the FAD-binding monooxygenase family.</text>
</comment>
<evidence type="ECO:0000256" key="2">
    <source>
        <dbReference type="ARBA" id="ARBA00010139"/>
    </source>
</evidence>
<comment type="cofactor">
    <cofactor evidence="1">
        <name>FAD</name>
        <dbReference type="ChEBI" id="CHEBI:57692"/>
    </cofactor>
</comment>
<dbReference type="PANTHER" id="PTHR43098">
    <property type="entry name" value="L-ORNITHINE N(5)-MONOOXYGENASE-RELATED"/>
    <property type="match status" value="1"/>
</dbReference>
<organism evidence="8 9">
    <name type="scientific">Daldinia eschscholtzii</name>
    <dbReference type="NCBI Taxonomy" id="292717"/>
    <lineage>
        <taxon>Eukaryota</taxon>
        <taxon>Fungi</taxon>
        <taxon>Dikarya</taxon>
        <taxon>Ascomycota</taxon>
        <taxon>Pezizomycotina</taxon>
        <taxon>Sordariomycetes</taxon>
        <taxon>Xylariomycetidae</taxon>
        <taxon>Xylariales</taxon>
        <taxon>Hypoxylaceae</taxon>
        <taxon>Daldinia</taxon>
    </lineage>
</organism>
<name>A0AAX6MIC3_9PEZI</name>
<dbReference type="Pfam" id="PF13738">
    <property type="entry name" value="Pyr_redox_3"/>
    <property type="match status" value="1"/>
</dbReference>
<evidence type="ECO:0000256" key="6">
    <source>
        <dbReference type="ARBA" id="ARBA00023002"/>
    </source>
</evidence>
<keyword evidence="6" id="KW-0560">Oxidoreductase</keyword>
<dbReference type="Proteomes" id="UP001369815">
    <property type="component" value="Unassembled WGS sequence"/>
</dbReference>
<sequence>MTSTSPNTSGTEPQPITLAKPVAYHGIHPLKILSESLDIDAIKAKYELERVKRVRSDAVAKPIIPKGAYSHFADDVITPLTSREPIAVETKVLIIGAGFAGIITAVKLKKDHGIDDFVMVDGAGGFGGVWYWNQYPGAACDVESYTYLPFLEETGYIPKERFSYGPEIREHMKRIAIQWDLGRHAIFHTKVTSMSWDESTNCWCVRTNRFDNFTAQFVVLATGSFHEPQIPGISGMREFERPHFHSSRWDYRVTGGGPDDWNLTKLTDKTVGVIGTGASASQLVPQLARNVKQLYVFQRTPSSITFRKNFKTAENPNIDFKSLSQQMGWQQARMEEFANILQGTILDRDNDGLEGLEGLTARSLYKQAEQAGVSINPEDIPELIGLADLVHMEKLRKLIDDVVQDKETAEKLKPWYSFMCKRPVFHNEYLYAFNRPNVELVDTDGKSVSHLTRTGVVVNDREYEVDLLVYSTGFDFDSNTSFHRRTGIDLIGSQGKMPDETWEGYGGPLTLFGIHFHGFPNLFNIGPSQSGVSANWTHTSYIAGEHISDVIARVLQGGDESFQAMEPTEAAAKEWAKQSEEGSDMKLMFSRTCPPGYYNKDGRPEEVPPSAGPYPKGIMEWKKVMKEWREDGGFQGMEKR</sequence>
<dbReference type="AlphaFoldDB" id="A0AAX6MIC3"/>
<keyword evidence="9" id="KW-1185">Reference proteome</keyword>
<evidence type="ECO:0000256" key="3">
    <source>
        <dbReference type="ARBA" id="ARBA00022630"/>
    </source>
</evidence>
<dbReference type="EMBL" id="JBANMG010000006">
    <property type="protein sequence ID" value="KAK6952438.1"/>
    <property type="molecule type" value="Genomic_DNA"/>
</dbReference>
<dbReference type="InterPro" id="IPR036188">
    <property type="entry name" value="FAD/NAD-bd_sf"/>
</dbReference>
<evidence type="ECO:0000256" key="1">
    <source>
        <dbReference type="ARBA" id="ARBA00001974"/>
    </source>
</evidence>
<accession>A0AAX6MIC3</accession>
<dbReference type="PANTHER" id="PTHR43098:SF4">
    <property type="entry name" value="BLR3857 PROTEIN"/>
    <property type="match status" value="1"/>
</dbReference>
<evidence type="ECO:0000313" key="8">
    <source>
        <dbReference type="EMBL" id="KAK6952438.1"/>
    </source>
</evidence>
<gene>
    <name evidence="8" type="ORF">Daesc_006975</name>
</gene>
<keyword evidence="3" id="KW-0285">Flavoprotein</keyword>